<dbReference type="PROSITE" id="PS50878">
    <property type="entry name" value="RT_POL"/>
    <property type="match status" value="1"/>
</dbReference>
<feature type="domain" description="Reverse transcriptase" evidence="1">
    <location>
        <begin position="33"/>
        <end position="298"/>
    </location>
</feature>
<dbReference type="PANTHER" id="PTHR33332">
    <property type="entry name" value="REVERSE TRANSCRIPTASE DOMAIN-CONTAINING PROTEIN"/>
    <property type="match status" value="1"/>
</dbReference>
<organism evidence="2 3">
    <name type="scientific">Cyprinus carpio</name>
    <name type="common">Common carp</name>
    <dbReference type="NCBI Taxonomy" id="7962"/>
    <lineage>
        <taxon>Eukaryota</taxon>
        <taxon>Metazoa</taxon>
        <taxon>Chordata</taxon>
        <taxon>Craniata</taxon>
        <taxon>Vertebrata</taxon>
        <taxon>Euteleostomi</taxon>
        <taxon>Actinopterygii</taxon>
        <taxon>Neopterygii</taxon>
        <taxon>Teleostei</taxon>
        <taxon>Ostariophysi</taxon>
        <taxon>Cypriniformes</taxon>
        <taxon>Cyprinidae</taxon>
        <taxon>Cyprininae</taxon>
        <taxon>Cyprinus</taxon>
    </lineage>
</organism>
<accession>A0A8C1LT51</accession>
<sequence length="507" mass="57232">MRPSTCSLDPFPTALIKSNMTFLSPLITTIINSSLQSGHFPISLKTALINPRIKKPSLDPDVLSNYRPISNLPFLSKVIEKVIVTQIHNHLHSHSLYEKFQSGFRSAHSTETALVRVTNDLLVAADHGSPSILLLLDLSAAFDTVDHAILLHRLQHFIGISHTAFQWFQSYLTDRVEYVALGGARLRPHTVTCGVPKGSVLGPTLFSIYMLPLSHIISRHGVAFHCYADDTQLYVRLDPTSPTSSLPTLTACLEETKSWMTDNFLQLNSSKTEGLFIGTPHQLRSSTLTIYSFAGHDISLTSSITNLGVRFDPHLSFNTHIQLICKTAFFHLRNISKLRPSLSFSDSEKLVHAFVSSRLDYCNALLIGIPGRSLQRLQYIQNCAARVLMRMRKSEHITPILHKLHWLPVRFRIEYKICLLTYQCAHGSAPVYLQDLINRQNPTRHLRSSDSHQLQVPKSKLRTMGDRAFQVAAPRLWNTLPNHLRKPQSIEVFKNNLKTHLFCIAFS</sequence>
<evidence type="ECO:0000313" key="2">
    <source>
        <dbReference type="Ensembl" id="ENSCCRP00010066421.1"/>
    </source>
</evidence>
<dbReference type="Pfam" id="PF00078">
    <property type="entry name" value="RVT_1"/>
    <property type="match status" value="1"/>
</dbReference>
<dbReference type="InterPro" id="IPR043502">
    <property type="entry name" value="DNA/RNA_pol_sf"/>
</dbReference>
<dbReference type="Ensembl" id="ENSCCRT00010073247.1">
    <property type="protein sequence ID" value="ENSCCRP00010066421.1"/>
    <property type="gene ID" value="ENSCCRG00010028651.1"/>
</dbReference>
<proteinExistence type="predicted"/>
<dbReference type="Proteomes" id="UP000694427">
    <property type="component" value="Unplaced"/>
</dbReference>
<dbReference type="InterPro" id="IPR000477">
    <property type="entry name" value="RT_dom"/>
</dbReference>
<protein>
    <recommendedName>
        <fullName evidence="1">Reverse transcriptase domain-containing protein</fullName>
    </recommendedName>
</protein>
<dbReference type="AlphaFoldDB" id="A0A8C1LT51"/>
<dbReference type="CDD" id="cd01650">
    <property type="entry name" value="RT_nLTR_like"/>
    <property type="match status" value="1"/>
</dbReference>
<reference evidence="2" key="2">
    <citation type="submission" date="2025-09" db="UniProtKB">
        <authorList>
            <consortium name="Ensembl"/>
        </authorList>
    </citation>
    <scope>IDENTIFICATION</scope>
</reference>
<reference evidence="2" key="1">
    <citation type="submission" date="2025-08" db="UniProtKB">
        <authorList>
            <consortium name="Ensembl"/>
        </authorList>
    </citation>
    <scope>IDENTIFICATION</scope>
</reference>
<evidence type="ECO:0000259" key="1">
    <source>
        <dbReference type="PROSITE" id="PS50878"/>
    </source>
</evidence>
<dbReference type="SUPFAM" id="SSF56672">
    <property type="entry name" value="DNA/RNA polymerases"/>
    <property type="match status" value="1"/>
</dbReference>
<evidence type="ECO:0000313" key="3">
    <source>
        <dbReference type="Proteomes" id="UP000694427"/>
    </source>
</evidence>
<keyword evidence="3" id="KW-1185">Reference proteome</keyword>
<name>A0A8C1LT51_CYPCA</name>